<dbReference type="Gene3D" id="1.10.10.10">
    <property type="entry name" value="Winged helix-like DNA-binding domain superfamily/Winged helix DNA-binding domain"/>
    <property type="match status" value="1"/>
</dbReference>
<organism evidence="5 6">
    <name type="scientific">Gordonia neofelifaecis NRRL B-59395</name>
    <dbReference type="NCBI Taxonomy" id="644548"/>
    <lineage>
        <taxon>Bacteria</taxon>
        <taxon>Bacillati</taxon>
        <taxon>Actinomycetota</taxon>
        <taxon>Actinomycetes</taxon>
        <taxon>Mycobacteriales</taxon>
        <taxon>Gordoniaceae</taxon>
        <taxon>Gordonia</taxon>
    </lineage>
</organism>
<keyword evidence="3" id="KW-0804">Transcription</keyword>
<name>F1YGF6_9ACTN</name>
<evidence type="ECO:0000313" key="5">
    <source>
        <dbReference type="EMBL" id="EGD56103.1"/>
    </source>
</evidence>
<evidence type="ECO:0000256" key="1">
    <source>
        <dbReference type="ARBA" id="ARBA00023015"/>
    </source>
</evidence>
<dbReference type="InterPro" id="IPR036388">
    <property type="entry name" value="WH-like_DNA-bd_sf"/>
</dbReference>
<evidence type="ECO:0000256" key="3">
    <source>
        <dbReference type="ARBA" id="ARBA00023163"/>
    </source>
</evidence>
<feature type="domain" description="HTH luxR-type" evidence="4">
    <location>
        <begin position="293"/>
        <end position="359"/>
    </location>
</feature>
<evidence type="ECO:0000313" key="6">
    <source>
        <dbReference type="Proteomes" id="UP000035065"/>
    </source>
</evidence>
<keyword evidence="2" id="KW-0238">DNA-binding</keyword>
<dbReference type="PANTHER" id="PTHR44688:SF16">
    <property type="entry name" value="DNA-BINDING TRANSCRIPTIONAL ACTIVATOR DEVR_DOSR"/>
    <property type="match status" value="1"/>
</dbReference>
<dbReference type="STRING" id="644548.SCNU_04566"/>
<dbReference type="OrthoDB" id="9815744at2"/>
<reference evidence="5 6" key="1">
    <citation type="journal article" date="2011" name="J. Bacteriol.">
        <title>Draft Genome Sequence of Gordonia neofelifaecis NRRL B-59395, a Cholesterol-Degrading Actinomycete.</title>
        <authorList>
            <person name="Ge F."/>
            <person name="Li W."/>
            <person name="Chen G."/>
            <person name="Liu Y."/>
            <person name="Zhang G."/>
            <person name="Yong B."/>
            <person name="Wang Q."/>
            <person name="Wang N."/>
            <person name="Huang Z."/>
            <person name="Li W."/>
            <person name="Wang J."/>
            <person name="Wu C."/>
            <person name="Xie Q."/>
            <person name="Liu G."/>
        </authorList>
    </citation>
    <scope>NUCLEOTIDE SEQUENCE [LARGE SCALE GENOMIC DNA]</scope>
    <source>
        <strain evidence="5 6">NRRL B-59395</strain>
    </source>
</reference>
<protein>
    <submittedName>
        <fullName evidence="5">Putative transcriptional regulator</fullName>
    </submittedName>
</protein>
<dbReference type="CDD" id="cd06170">
    <property type="entry name" value="LuxR_C_like"/>
    <property type="match status" value="1"/>
</dbReference>
<dbReference type="AlphaFoldDB" id="F1YGF6"/>
<dbReference type="SUPFAM" id="SSF46894">
    <property type="entry name" value="C-terminal effector domain of the bipartite response regulators"/>
    <property type="match status" value="1"/>
</dbReference>
<keyword evidence="1" id="KW-0805">Transcription regulation</keyword>
<dbReference type="Pfam" id="PF00196">
    <property type="entry name" value="GerE"/>
    <property type="match status" value="1"/>
</dbReference>
<dbReference type="PANTHER" id="PTHR44688">
    <property type="entry name" value="DNA-BINDING TRANSCRIPTIONAL ACTIVATOR DEVR_DOSR"/>
    <property type="match status" value="1"/>
</dbReference>
<sequence length="380" mass="41332">MMSGLTAERACADVDVLSRAGLGLDDFISEAITAVGRAVPWSGACVGTIDPETLIITSAREYGALEPDAENDALFGAIEYGMDERTSFRQLALGNRSSAAMHAEQWLDTSPRWDRLMRPVYGFGDEARSICRDGSRTWGCAAYFREAGDRPFSPEEVDFLERAASSVARGLRVGMMTRLADMPIDADRVSGPAVVVFDACDEVSHISLGARERLEALASVPNTSDPMSVLTMLVSAARRMRADGSVQVPRIRMRTPAGMWLVLHASPLDGIDGTPGGVVLTIEEARPPEIVELVVAAFGLTLRERDVTRLVLQGLDTKEIATRLHLSAYTVQDHLKSVFEKAGVRSRRDLISRVYFDQYVPRLGAQVGPSGAFLDARSVE</sequence>
<dbReference type="eggNOG" id="COG2197">
    <property type="taxonomic scope" value="Bacteria"/>
</dbReference>
<accession>F1YGF6</accession>
<gene>
    <name evidence="5" type="ORF">SCNU_04566</name>
</gene>
<dbReference type="GO" id="GO:0003677">
    <property type="term" value="F:DNA binding"/>
    <property type="evidence" value="ECO:0007669"/>
    <property type="project" value="UniProtKB-KW"/>
</dbReference>
<dbReference type="EMBL" id="AEUD01000003">
    <property type="protein sequence ID" value="EGD56103.1"/>
    <property type="molecule type" value="Genomic_DNA"/>
</dbReference>
<dbReference type="SMART" id="SM00421">
    <property type="entry name" value="HTH_LUXR"/>
    <property type="match status" value="1"/>
</dbReference>
<dbReference type="GO" id="GO:0006355">
    <property type="term" value="P:regulation of DNA-templated transcription"/>
    <property type="evidence" value="ECO:0007669"/>
    <property type="project" value="InterPro"/>
</dbReference>
<dbReference type="Proteomes" id="UP000035065">
    <property type="component" value="Unassembled WGS sequence"/>
</dbReference>
<dbReference type="RefSeq" id="WP_009678180.1">
    <property type="nucleotide sequence ID" value="NZ_AEUD01000003.1"/>
</dbReference>
<evidence type="ECO:0000259" key="4">
    <source>
        <dbReference type="PROSITE" id="PS50043"/>
    </source>
</evidence>
<dbReference type="PRINTS" id="PR00038">
    <property type="entry name" value="HTHLUXR"/>
</dbReference>
<dbReference type="InterPro" id="IPR000792">
    <property type="entry name" value="Tscrpt_reg_LuxR_C"/>
</dbReference>
<proteinExistence type="predicted"/>
<comment type="caution">
    <text evidence="5">The sequence shown here is derived from an EMBL/GenBank/DDBJ whole genome shotgun (WGS) entry which is preliminary data.</text>
</comment>
<evidence type="ECO:0000256" key="2">
    <source>
        <dbReference type="ARBA" id="ARBA00023125"/>
    </source>
</evidence>
<dbReference type="PROSITE" id="PS00622">
    <property type="entry name" value="HTH_LUXR_1"/>
    <property type="match status" value="1"/>
</dbReference>
<dbReference type="InterPro" id="IPR016032">
    <property type="entry name" value="Sig_transdc_resp-reg_C-effctor"/>
</dbReference>
<keyword evidence="6" id="KW-1185">Reference proteome</keyword>
<dbReference type="PROSITE" id="PS50043">
    <property type="entry name" value="HTH_LUXR_2"/>
    <property type="match status" value="1"/>
</dbReference>